<protein>
    <submittedName>
        <fullName evidence="5">Alpha-glycosidase</fullName>
    </submittedName>
</protein>
<dbReference type="InterPro" id="IPR004185">
    <property type="entry name" value="Glyco_hydro_13_lg-like_dom"/>
</dbReference>
<keyword evidence="6" id="KW-1185">Reference proteome</keyword>
<dbReference type="SUPFAM" id="SSF81296">
    <property type="entry name" value="E set domains"/>
    <property type="match status" value="1"/>
</dbReference>
<evidence type="ECO:0000313" key="6">
    <source>
        <dbReference type="Proteomes" id="UP000224563"/>
    </source>
</evidence>
<dbReference type="Proteomes" id="UP000224563">
    <property type="component" value="Unassembled WGS sequence"/>
</dbReference>
<organism evidence="5 6">
    <name type="scientific">Agathobacter ruminis</name>
    <dbReference type="NCBI Taxonomy" id="1712665"/>
    <lineage>
        <taxon>Bacteria</taxon>
        <taxon>Bacillati</taxon>
        <taxon>Bacillota</taxon>
        <taxon>Clostridia</taxon>
        <taxon>Lachnospirales</taxon>
        <taxon>Lachnospiraceae</taxon>
        <taxon>Agathobacter</taxon>
    </lineage>
</organism>
<dbReference type="GO" id="GO:0004553">
    <property type="term" value="F:hydrolase activity, hydrolyzing O-glycosyl compounds"/>
    <property type="evidence" value="ECO:0007669"/>
    <property type="project" value="InterPro"/>
</dbReference>
<dbReference type="PANTHER" id="PTHR10357">
    <property type="entry name" value="ALPHA-AMYLASE FAMILY MEMBER"/>
    <property type="match status" value="1"/>
</dbReference>
<gene>
    <name evidence="5" type="ORF">CSX02_05155</name>
</gene>
<reference evidence="5 6" key="1">
    <citation type="submission" date="2017-10" db="EMBL/GenBank/DDBJ databases">
        <title>Resolving the taxonomy of Roseburia spp., Eubacterium rectale and Agathobacter spp. through phylogenomic analysis.</title>
        <authorList>
            <person name="Sheridan P.O."/>
            <person name="Walker A.W."/>
            <person name="Duncan S.H."/>
            <person name="Scott K.P."/>
            <person name="Toole P.W.O."/>
            <person name="Luis P."/>
            <person name="Flint H.J."/>
        </authorList>
    </citation>
    <scope>NUCLEOTIDE SEQUENCE [LARGE SCALE GENOMIC DNA]</scope>
    <source>
        <strain evidence="5 6">JK623</strain>
    </source>
</reference>
<dbReference type="PANTHER" id="PTHR10357:SF210">
    <property type="entry name" value="MALTODEXTRIN GLUCOSIDASE"/>
    <property type="match status" value="1"/>
</dbReference>
<dbReference type="Gene3D" id="3.20.20.80">
    <property type="entry name" value="Glycosidases"/>
    <property type="match status" value="1"/>
</dbReference>
<evidence type="ECO:0000256" key="1">
    <source>
        <dbReference type="ARBA" id="ARBA00008061"/>
    </source>
</evidence>
<sequence>MEKWLESVYSDGSPQFVVPPLPKMKERVSIRLQVYNDAKVRHIFLRTVPNGAECLTEMHPLKETNGLTIYEASIEMTEPRMNYQFHLVTEDTIYYYTQNGITTYIPDHTYDFVLLADYVQPEWVKSQVFYQIFPERFCNGTDQWPMEYDDEHKLDFYGGTLDGIREKIPYLKELGVTAVYLNPIFEAPSTHKYDCSDYTKVDAGFGGDEALARLSKALHENGMKLVLDISINHTGTQGPWFQKALHDKNSMERGFYFFEADSDEYKGWAGYKSLPVLDYRNEELRNRIYRDKHSVLRKWLQPPYSIDGWRFDVADVFARNDEIQLNRPLWREIRTAIREENPQAYILAEDWGDCGTYMQGDEWDAPMNYFGFGRIIRQYLGAGDLFGMRNEIIRNVPYRMTAEDVEARVRQHLAKIPFVFWQNQFNLFDSHDVSRLHHENVDWESYRGAVIFQFMMIGTPSVYYGDELEIEGWTENDGGFRAPMPWNRVNENLHETPFYHLYQTLSHRKCEYSSLCEGSMKFLCAEKQVIALARFDETQAHVMVMNHNDTEITMTIPFGAIGLTKECGLEEVFAEEPKCQWSDDRNLTITIPAHKTYLFYGQKMQGGN</sequence>
<keyword evidence="2" id="KW-0378">Hydrolase</keyword>
<comment type="caution">
    <text evidence="5">The sequence shown here is derived from an EMBL/GenBank/DDBJ whole genome shotgun (WGS) entry which is preliminary data.</text>
</comment>
<name>A0A2G3E447_9FIRM</name>
<dbReference type="CDD" id="cd02857">
    <property type="entry name" value="E_set_CDase_PDE_N"/>
    <property type="match status" value="1"/>
</dbReference>
<accession>A0A2G3E447</accession>
<dbReference type="InterPro" id="IPR013780">
    <property type="entry name" value="Glyco_hydro_b"/>
</dbReference>
<dbReference type="RefSeq" id="WP_099385868.1">
    <property type="nucleotide sequence ID" value="NZ_JANSWH010000069.1"/>
</dbReference>
<evidence type="ECO:0000256" key="3">
    <source>
        <dbReference type="ARBA" id="ARBA00023295"/>
    </source>
</evidence>
<dbReference type="SUPFAM" id="SSF51445">
    <property type="entry name" value="(Trans)glycosidases"/>
    <property type="match status" value="1"/>
</dbReference>
<evidence type="ECO:0000256" key="2">
    <source>
        <dbReference type="ARBA" id="ARBA00022801"/>
    </source>
</evidence>
<dbReference type="SMART" id="SM00642">
    <property type="entry name" value="Aamy"/>
    <property type="match status" value="1"/>
</dbReference>
<dbReference type="Pfam" id="PF00128">
    <property type="entry name" value="Alpha-amylase"/>
    <property type="match status" value="1"/>
</dbReference>
<feature type="domain" description="Glycosyl hydrolase family 13 catalytic" evidence="4">
    <location>
        <begin position="131"/>
        <end position="509"/>
    </location>
</feature>
<dbReference type="AlphaFoldDB" id="A0A2G3E447"/>
<dbReference type="CDD" id="cd11338">
    <property type="entry name" value="AmyAc_CMD"/>
    <property type="match status" value="1"/>
</dbReference>
<dbReference type="GO" id="GO:0005975">
    <property type="term" value="P:carbohydrate metabolic process"/>
    <property type="evidence" value="ECO:0007669"/>
    <property type="project" value="InterPro"/>
</dbReference>
<reference evidence="5 6" key="2">
    <citation type="submission" date="2017-10" db="EMBL/GenBank/DDBJ databases">
        <authorList>
            <person name="Banno H."/>
            <person name="Chua N.-H."/>
        </authorList>
    </citation>
    <scope>NUCLEOTIDE SEQUENCE [LARGE SCALE GENOMIC DNA]</scope>
    <source>
        <strain evidence="5 6">JK623</strain>
    </source>
</reference>
<dbReference type="InterPro" id="IPR014756">
    <property type="entry name" value="Ig_E-set"/>
</dbReference>
<dbReference type="Gene3D" id="2.60.40.10">
    <property type="entry name" value="Immunoglobulins"/>
    <property type="match status" value="1"/>
</dbReference>
<keyword evidence="3 5" id="KW-0326">Glycosidase</keyword>
<proteinExistence type="inferred from homology"/>
<dbReference type="SUPFAM" id="SSF51011">
    <property type="entry name" value="Glycosyl hydrolase domain"/>
    <property type="match status" value="1"/>
</dbReference>
<evidence type="ECO:0000313" key="5">
    <source>
        <dbReference type="EMBL" id="PHU37971.1"/>
    </source>
</evidence>
<dbReference type="EMBL" id="PDYG01000019">
    <property type="protein sequence ID" value="PHU37971.1"/>
    <property type="molecule type" value="Genomic_DNA"/>
</dbReference>
<dbReference type="InterPro" id="IPR017853">
    <property type="entry name" value="GH"/>
</dbReference>
<dbReference type="Gene3D" id="2.60.40.1180">
    <property type="entry name" value="Golgi alpha-mannosidase II"/>
    <property type="match status" value="1"/>
</dbReference>
<evidence type="ECO:0000259" key="4">
    <source>
        <dbReference type="SMART" id="SM00642"/>
    </source>
</evidence>
<dbReference type="InterPro" id="IPR006047">
    <property type="entry name" value="GH13_cat_dom"/>
</dbReference>
<comment type="similarity">
    <text evidence="1">Belongs to the glycosyl hydrolase 13 family.</text>
</comment>
<dbReference type="InterPro" id="IPR013783">
    <property type="entry name" value="Ig-like_fold"/>
</dbReference>